<dbReference type="Proteomes" id="UP000028537">
    <property type="component" value="Unassembled WGS sequence"/>
</dbReference>
<keyword evidence="3" id="KW-1185">Reference proteome</keyword>
<dbReference type="SUPFAM" id="SSF75304">
    <property type="entry name" value="Amidase signature (AS) enzymes"/>
    <property type="match status" value="1"/>
</dbReference>
<keyword evidence="2" id="KW-0808">Transferase</keyword>
<evidence type="ECO:0000259" key="1">
    <source>
        <dbReference type="Pfam" id="PF01425"/>
    </source>
</evidence>
<dbReference type="PANTHER" id="PTHR11895:SF151">
    <property type="entry name" value="GLUTAMYL-TRNA(GLN) AMIDOTRANSFERASE SUBUNIT A"/>
    <property type="match status" value="1"/>
</dbReference>
<dbReference type="InterPro" id="IPR023631">
    <property type="entry name" value="Amidase_dom"/>
</dbReference>
<dbReference type="PANTHER" id="PTHR11895">
    <property type="entry name" value="TRANSAMIDASE"/>
    <property type="match status" value="1"/>
</dbReference>
<dbReference type="Pfam" id="PF01425">
    <property type="entry name" value="Amidase"/>
    <property type="match status" value="1"/>
</dbReference>
<dbReference type="EMBL" id="JFDP01000002">
    <property type="protein sequence ID" value="KEZ24125.1"/>
    <property type="molecule type" value="Genomic_DNA"/>
</dbReference>
<feature type="domain" description="Amidase" evidence="1">
    <location>
        <begin position="26"/>
        <end position="461"/>
    </location>
</feature>
<dbReference type="RefSeq" id="WP_038101484.1">
    <property type="nucleotide sequence ID" value="NZ_JFDP01000002.1"/>
</dbReference>
<evidence type="ECO:0000313" key="3">
    <source>
        <dbReference type="Proteomes" id="UP000028537"/>
    </source>
</evidence>
<dbReference type="GO" id="GO:0016740">
    <property type="term" value="F:transferase activity"/>
    <property type="evidence" value="ECO:0007669"/>
    <property type="project" value="UniProtKB-KW"/>
</dbReference>
<sequence length="477" mass="53177">MKNKTIRTLHNQLINKEITVEQLVNEAINKDIALKEANATLATNYKQALELAKEFDKSTIEPNQFLAGIPYSLKDNIITKDIITTGGSKLLSKYTPPYDAHIKTLLDQNKAILINKTNCDEFGFGGTGLASAFGPVINVDYPNRVVGGSSSGSALLVQQGVVPYAIATDTGDSIRRPASLLGICGYKPTYGIVSRYGVMPFSPSLDHVGILANDVADVAIVLDAIVQRDYKDSTSVDINTNFYDQLNSNQKYHFKIIKDIYALFKPEYKLAFDQLIAELKANNHQVSFVEYDFKLIQAIPSIYKVIAYAEGLSSLSNLTNITFGHQLVDYKNYEDLLYNTRNQFFNSEIKKRLYMGAFVTQSNTIEPIFMNAKKMRNLIVEAINQHLNDQNTIFIHLTTNDVAETIEAVRTQQPTTNEITDVLQIANFSGLPSISIPFIKNESGHVGLNLFSKVFNDQEVLNAAYLIEQALKENSNE</sequence>
<gene>
    <name evidence="2" type="primary">gatA</name>
    <name evidence="2" type="ORF">UDIV_0110</name>
</gene>
<reference evidence="2 3" key="1">
    <citation type="submission" date="2014-02" db="EMBL/GenBank/DDBJ databases">
        <title>Genome sequence of Ureaplasma diversum strain 246.</title>
        <authorList>
            <person name="Sirand-Pugnet P."/>
            <person name="Breton M."/>
            <person name="Dordet-Frisoni E."/>
            <person name="Baranowski E."/>
            <person name="Barre A."/>
            <person name="Couture C."/>
            <person name="Dupuy V."/>
            <person name="Gaurivaud P."/>
            <person name="Jacob D."/>
            <person name="Lemaitre C."/>
            <person name="Manso-Silvan L."/>
            <person name="Nikolski M."/>
            <person name="Nouvel L.-X."/>
            <person name="Poumarat F."/>
            <person name="Tardy F."/>
            <person name="Thebault P."/>
            <person name="Theil S."/>
            <person name="Citti C."/>
            <person name="Thiaucourt F."/>
            <person name="Blanchard A."/>
        </authorList>
    </citation>
    <scope>NUCLEOTIDE SEQUENCE [LARGE SCALE GENOMIC DNA]</scope>
    <source>
        <strain evidence="2 3">NCTC 246</strain>
    </source>
</reference>
<dbReference type="eggNOG" id="COG0154">
    <property type="taxonomic scope" value="Bacteria"/>
</dbReference>
<evidence type="ECO:0000313" key="2">
    <source>
        <dbReference type="EMBL" id="KEZ24125.1"/>
    </source>
</evidence>
<dbReference type="Gene3D" id="3.90.1300.10">
    <property type="entry name" value="Amidase signature (AS) domain"/>
    <property type="match status" value="1"/>
</dbReference>
<name>A0A084F1N3_9BACT</name>
<organism evidence="2 3">
    <name type="scientific">Ureaplasma diversum NCTC 246</name>
    <dbReference type="NCBI Taxonomy" id="1188241"/>
    <lineage>
        <taxon>Bacteria</taxon>
        <taxon>Bacillati</taxon>
        <taxon>Mycoplasmatota</taxon>
        <taxon>Mycoplasmoidales</taxon>
        <taxon>Mycoplasmoidaceae</taxon>
        <taxon>Ureaplasma</taxon>
    </lineage>
</organism>
<accession>A0A084F1N3</accession>
<dbReference type="OrthoDB" id="9811471at2"/>
<proteinExistence type="predicted"/>
<dbReference type="InterPro" id="IPR000120">
    <property type="entry name" value="Amidase"/>
</dbReference>
<protein>
    <submittedName>
        <fullName evidence="2">Glutamyl-tRNA amidotransferase subunit A</fullName>
    </submittedName>
</protein>
<dbReference type="AlphaFoldDB" id="A0A084F1N3"/>
<dbReference type="InterPro" id="IPR036928">
    <property type="entry name" value="AS_sf"/>
</dbReference>
<comment type="caution">
    <text evidence="2">The sequence shown here is derived from an EMBL/GenBank/DDBJ whole genome shotgun (WGS) entry which is preliminary data.</text>
</comment>